<gene>
    <name evidence="1" type="ORF">QBZ16_003939</name>
</gene>
<dbReference type="Proteomes" id="UP001255856">
    <property type="component" value="Unassembled WGS sequence"/>
</dbReference>
<dbReference type="AlphaFoldDB" id="A0AAD9II16"/>
<dbReference type="EMBL" id="JASFZW010000005">
    <property type="protein sequence ID" value="KAK2078071.1"/>
    <property type="molecule type" value="Genomic_DNA"/>
</dbReference>
<protein>
    <submittedName>
        <fullName evidence="1">Uncharacterized protein</fullName>
    </submittedName>
</protein>
<comment type="caution">
    <text evidence="1">The sequence shown here is derived from an EMBL/GenBank/DDBJ whole genome shotgun (WGS) entry which is preliminary data.</text>
</comment>
<organism evidence="1 2">
    <name type="scientific">Prototheca wickerhamii</name>
    <dbReference type="NCBI Taxonomy" id="3111"/>
    <lineage>
        <taxon>Eukaryota</taxon>
        <taxon>Viridiplantae</taxon>
        <taxon>Chlorophyta</taxon>
        <taxon>core chlorophytes</taxon>
        <taxon>Trebouxiophyceae</taxon>
        <taxon>Chlorellales</taxon>
        <taxon>Chlorellaceae</taxon>
        <taxon>Prototheca</taxon>
    </lineage>
</organism>
<keyword evidence="2" id="KW-1185">Reference proteome</keyword>
<proteinExistence type="predicted"/>
<reference evidence="1" key="1">
    <citation type="submission" date="2021-01" db="EMBL/GenBank/DDBJ databases">
        <authorList>
            <person name="Eckstrom K.M.E."/>
        </authorList>
    </citation>
    <scope>NUCLEOTIDE SEQUENCE</scope>
    <source>
        <strain evidence="1">UVCC 0001</strain>
    </source>
</reference>
<accession>A0AAD9II16</accession>
<sequence>MAQLLRHRQQLSAARQSAAILRASLQEGGAPAAAAAVEAGCLPLFHAVLRLLCHRRSWTAHQASERTLPPMDLATDETSDSAGTSTLTHLASSVLRSLLPLAMHIITERLDIVHACGPLLEPGPTSEGCFLAVFAAETVAALLLAVQPGTPAAARILTMLWSQPGLLDSLLHLITLPYESIRALAKRSLNAELDPGLLAGLAEPPGPGLGHEDGGKALIAQRAASIATTPDYMAMVHQAQAISAGIKVLRRLVEVGREIATPRMANSYRLVEAVLSVVLTQRPGYPLEWQAAVQESPACRAVLDSVMTPVMVQRSLAVRQARFDAGVLLAMLGADPVTRPLVNCHADRLALGIASGRVAITQPLIALLNLYAVAPDSPIVLPHPTQDGSQLLDTTEEQRT</sequence>
<evidence type="ECO:0000313" key="1">
    <source>
        <dbReference type="EMBL" id="KAK2078071.1"/>
    </source>
</evidence>
<name>A0AAD9II16_PROWI</name>
<evidence type="ECO:0000313" key="2">
    <source>
        <dbReference type="Proteomes" id="UP001255856"/>
    </source>
</evidence>